<organism evidence="7">
    <name type="scientific">Harpegnathos saltator</name>
    <name type="common">Jerdon's jumping ant</name>
    <dbReference type="NCBI Taxonomy" id="610380"/>
    <lineage>
        <taxon>Eukaryota</taxon>
        <taxon>Metazoa</taxon>
        <taxon>Ecdysozoa</taxon>
        <taxon>Arthropoda</taxon>
        <taxon>Hexapoda</taxon>
        <taxon>Insecta</taxon>
        <taxon>Pterygota</taxon>
        <taxon>Neoptera</taxon>
        <taxon>Endopterygota</taxon>
        <taxon>Hymenoptera</taxon>
        <taxon>Apocrita</taxon>
        <taxon>Aculeata</taxon>
        <taxon>Formicoidea</taxon>
        <taxon>Formicidae</taxon>
        <taxon>Ponerinae</taxon>
        <taxon>Ponerini</taxon>
        <taxon>Harpegnathos</taxon>
    </lineage>
</organism>
<proteinExistence type="predicted"/>
<dbReference type="PANTHER" id="PTHR47577:SF2">
    <property type="entry name" value="THAP DOMAIN CONTAINING 9"/>
    <property type="match status" value="1"/>
</dbReference>
<dbReference type="PANTHER" id="PTHR47577">
    <property type="entry name" value="THAP DOMAIN-CONTAINING PROTEIN 6"/>
    <property type="match status" value="1"/>
</dbReference>
<sequence length="634" mass="72703">ELKQFACTLHFYSPAAYEYVRKTLMKVLPHQSTIRNWLSAAKYDPGISIDTMKYVSDLCKNAEAGNKKLYFSLTCDEMAIRKLVEFDGKQWHGYVNIGDDKNEINDKTEATNVLVFMLVGINSYFKIVIAYYLIHSLTGKERRSSLRHKKKIPICNITFDGANINILMVEILGAKLLTSSDELITHFKHPVTKEPITVMLDAVHMLKLVRNTLAAKQVFTDINGNCIAWKYLTLLVETQGEEELHLVTKTRHKHTHVHNEKMKVRLAAQTFSSSVAKALKTCEKDFKLVQFQGATPTAEFCQIINDTFDLLNSRNLLTKNSTQRAISIYNFQDTKIKMESFIAYIAGLQDIKIKVESFIAYIAGLKLDTTPIIQTRNKTGFLGIIICLKSVIFLAEVLFAKQYMTFLLTYKLSQDHLETFFSCIRRCGGFNNNPTVKQFIAALKKLHAHVNINIIFNSNCIPKDDTILLKENITNYRADENNFMEDFIWNIEHDYIVQSMTFSDDIQADILAYIAGFIAKQTTKKLSCHSCIKCLKQKSLSKLQTNKVYSMLFNASEDVIKICKTAGIIIRTNEHILTSKNILKKPVYLTLTKLKVNELFTEVEHAFDQAPLMDHRNQLIRILLNKFFILRLHH</sequence>
<keyword evidence="1" id="KW-0812">Transmembrane</keyword>
<dbReference type="EMBL" id="GL446008">
    <property type="protein sequence ID" value="EFN88598.1"/>
    <property type="molecule type" value="Genomic_DNA"/>
</dbReference>
<keyword evidence="1" id="KW-0472">Membrane</keyword>
<dbReference type="OrthoDB" id="7554156at2759"/>
<evidence type="ECO:0000259" key="3">
    <source>
        <dbReference type="Pfam" id="PF21787"/>
    </source>
</evidence>
<feature type="domain" description="Transposable element P transposase-like RNase H" evidence="3">
    <location>
        <begin position="44"/>
        <end position="173"/>
    </location>
</feature>
<evidence type="ECO:0000256" key="1">
    <source>
        <dbReference type="SAM" id="Phobius"/>
    </source>
</evidence>
<dbReference type="OMA" id="CASNIAM"/>
<feature type="domain" description="THAP9-like helix-turn-helix" evidence="2">
    <location>
        <begin position="1"/>
        <end position="37"/>
    </location>
</feature>
<feature type="transmembrane region" description="Helical" evidence="1">
    <location>
        <begin position="113"/>
        <end position="134"/>
    </location>
</feature>
<feature type="domain" description="Transposable element P transposase-like RNase H C-terminal" evidence="5">
    <location>
        <begin position="410"/>
        <end position="442"/>
    </location>
</feature>
<keyword evidence="7" id="KW-1185">Reference proteome</keyword>
<evidence type="ECO:0000313" key="7">
    <source>
        <dbReference type="Proteomes" id="UP000008237"/>
    </source>
</evidence>
<keyword evidence="1" id="KW-1133">Transmembrane helix</keyword>
<evidence type="ECO:0000259" key="5">
    <source>
        <dbReference type="Pfam" id="PF21789"/>
    </source>
</evidence>
<dbReference type="Pfam" id="PF12017">
    <property type="entry name" value="Tnp_P_element"/>
    <property type="match status" value="1"/>
</dbReference>
<dbReference type="Pfam" id="PF21788">
    <property type="entry name" value="TNP-like_GBD"/>
    <property type="match status" value="1"/>
</dbReference>
<dbReference type="InterPro" id="IPR048366">
    <property type="entry name" value="TNP-like_GBD"/>
</dbReference>
<dbReference type="Proteomes" id="UP000008237">
    <property type="component" value="Unassembled WGS sequence"/>
</dbReference>
<dbReference type="Pfam" id="PF21787">
    <property type="entry name" value="TNP-like_RNaseH_N"/>
    <property type="match status" value="1"/>
</dbReference>
<feature type="non-terminal residue" evidence="6">
    <location>
        <position position="1"/>
    </location>
</feature>
<evidence type="ECO:0000313" key="6">
    <source>
        <dbReference type="EMBL" id="EFN88598.1"/>
    </source>
</evidence>
<feature type="non-terminal residue" evidence="6">
    <location>
        <position position="634"/>
    </location>
</feature>
<accession>E2B6T0</accession>
<gene>
    <name evidence="6" type="ORF">EAI_10826</name>
</gene>
<reference evidence="6 7" key="1">
    <citation type="journal article" date="2010" name="Science">
        <title>Genomic comparison of the ants Camponotus floridanus and Harpegnathos saltator.</title>
        <authorList>
            <person name="Bonasio R."/>
            <person name="Zhang G."/>
            <person name="Ye C."/>
            <person name="Mutti N.S."/>
            <person name="Fang X."/>
            <person name="Qin N."/>
            <person name="Donahue G."/>
            <person name="Yang P."/>
            <person name="Li Q."/>
            <person name="Li C."/>
            <person name="Zhang P."/>
            <person name="Huang Z."/>
            <person name="Berger S.L."/>
            <person name="Reinberg D."/>
            <person name="Wang J."/>
            <person name="Liebig J."/>
        </authorList>
    </citation>
    <scope>NUCLEOTIDE SEQUENCE [LARGE SCALE GENOMIC DNA]</scope>
    <source>
        <strain evidence="6 7">R22 G/1</strain>
    </source>
</reference>
<name>E2B6T0_HARSA</name>
<dbReference type="InterPro" id="IPR048365">
    <property type="entry name" value="TNP-like_RNaseH_N"/>
</dbReference>
<dbReference type="AlphaFoldDB" id="E2B6T0"/>
<feature type="domain" description="Transposable element P transposase-like GTP-binding insertion" evidence="4">
    <location>
        <begin position="204"/>
        <end position="322"/>
    </location>
</feature>
<dbReference type="InterPro" id="IPR021896">
    <property type="entry name" value="THAP9-like_HTH"/>
</dbReference>
<evidence type="ECO:0000259" key="2">
    <source>
        <dbReference type="Pfam" id="PF12017"/>
    </source>
</evidence>
<dbReference type="Pfam" id="PF21789">
    <property type="entry name" value="TNP-like_RNaseH_C"/>
    <property type="match status" value="1"/>
</dbReference>
<dbReference type="InterPro" id="IPR048367">
    <property type="entry name" value="TNP-like_RNaseH_C"/>
</dbReference>
<protein>
    <submittedName>
        <fullName evidence="6">THAP domain-containing protein 9</fullName>
    </submittedName>
</protein>
<dbReference type="InParanoid" id="E2B6T0"/>
<evidence type="ECO:0000259" key="4">
    <source>
        <dbReference type="Pfam" id="PF21788"/>
    </source>
</evidence>